<dbReference type="HOGENOM" id="CLU_519762_0_0_1"/>
<dbReference type="AlphaFoldDB" id="A0A067T0P3"/>
<dbReference type="EMBL" id="KL142378">
    <property type="protein sequence ID" value="KDR76770.1"/>
    <property type="molecule type" value="Genomic_DNA"/>
</dbReference>
<keyword evidence="3" id="KW-1185">Reference proteome</keyword>
<reference evidence="3" key="1">
    <citation type="journal article" date="2014" name="Proc. Natl. Acad. Sci. U.S.A.">
        <title>Extensive sampling of basidiomycete genomes demonstrates inadequacy of the white-rot/brown-rot paradigm for wood decay fungi.</title>
        <authorList>
            <person name="Riley R."/>
            <person name="Salamov A.A."/>
            <person name="Brown D.W."/>
            <person name="Nagy L.G."/>
            <person name="Floudas D."/>
            <person name="Held B.W."/>
            <person name="Levasseur A."/>
            <person name="Lombard V."/>
            <person name="Morin E."/>
            <person name="Otillar R."/>
            <person name="Lindquist E.A."/>
            <person name="Sun H."/>
            <person name="LaButti K.M."/>
            <person name="Schmutz J."/>
            <person name="Jabbour D."/>
            <person name="Luo H."/>
            <person name="Baker S.E."/>
            <person name="Pisabarro A.G."/>
            <person name="Walton J.D."/>
            <person name="Blanchette R.A."/>
            <person name="Henrissat B."/>
            <person name="Martin F."/>
            <person name="Cullen D."/>
            <person name="Hibbett D.S."/>
            <person name="Grigoriev I.V."/>
        </authorList>
    </citation>
    <scope>NUCLEOTIDE SEQUENCE [LARGE SCALE GENOMIC DNA]</scope>
    <source>
        <strain evidence="3">CBS 339.88</strain>
    </source>
</reference>
<dbReference type="OrthoDB" id="5598737at2759"/>
<sequence>MEYSTEDVQNGITLNDEAYEYFVEAVQAEECGFWQLSKTLFIANGWDIRTNTPTPLWYHLTRVKTANGQEIACFCPEARVCTDCLHIRFLQIHGPERFPYTPETAPEDDQTILFSRYWVNVMSEGEEEPGKTYRNLFSVFLPGLSASAKTRVVVEHDGDDTGSGHWACFKHPNIRNCEHIIAARDCLQRYITGDKLARDTLIERDYLLYNGKRRTESISYRPIPPAVWARLPSDPVPVRQFLEKLPNIIPLCETSSCCCNPGARLGYDSTKPVNIVECTVYGIARTWKTTIEIQKCPSCKHRYIGPDCCEIGIFNWNNRSLFMHDLLEDYISSYTSSETPIHSWVLTVSRRYQSHNMEFVGEKKFLAAWFAYARLLELDGDMNCPKCGPSPRATIWDGVTLAFTWKNILPSLRPPTYIHPDAPQRSEIRYPVNPQCIPDKELRKSITAIFIGQ</sequence>
<dbReference type="Pfam" id="PF18717">
    <property type="entry name" value="CxC4"/>
    <property type="match status" value="1"/>
</dbReference>
<dbReference type="Proteomes" id="UP000027222">
    <property type="component" value="Unassembled WGS sequence"/>
</dbReference>
<feature type="domain" description="HMG" evidence="1">
    <location>
        <begin position="242"/>
        <end position="372"/>
    </location>
</feature>
<gene>
    <name evidence="2" type="ORF">GALMADRAFT_67161</name>
</gene>
<dbReference type="InterPro" id="IPR040648">
    <property type="entry name" value="HMGXB3_CxC4"/>
</dbReference>
<dbReference type="STRING" id="685588.A0A067T0P3"/>
<evidence type="ECO:0000259" key="1">
    <source>
        <dbReference type="Pfam" id="PF18717"/>
    </source>
</evidence>
<evidence type="ECO:0000313" key="2">
    <source>
        <dbReference type="EMBL" id="KDR76770.1"/>
    </source>
</evidence>
<name>A0A067T0P3_GALM3</name>
<organism evidence="2 3">
    <name type="scientific">Galerina marginata (strain CBS 339.88)</name>
    <dbReference type="NCBI Taxonomy" id="685588"/>
    <lineage>
        <taxon>Eukaryota</taxon>
        <taxon>Fungi</taxon>
        <taxon>Dikarya</taxon>
        <taxon>Basidiomycota</taxon>
        <taxon>Agaricomycotina</taxon>
        <taxon>Agaricomycetes</taxon>
        <taxon>Agaricomycetidae</taxon>
        <taxon>Agaricales</taxon>
        <taxon>Agaricineae</taxon>
        <taxon>Strophariaceae</taxon>
        <taxon>Galerina</taxon>
    </lineage>
</organism>
<protein>
    <recommendedName>
        <fullName evidence="1">HMG domain-containing protein</fullName>
    </recommendedName>
</protein>
<evidence type="ECO:0000313" key="3">
    <source>
        <dbReference type="Proteomes" id="UP000027222"/>
    </source>
</evidence>
<proteinExistence type="predicted"/>
<accession>A0A067T0P3</accession>